<keyword evidence="1" id="KW-0732">Signal</keyword>
<dbReference type="RefSeq" id="WP_376893422.1">
    <property type="nucleotide sequence ID" value="NZ_JBHULS010000003.1"/>
</dbReference>
<evidence type="ECO:0000313" key="3">
    <source>
        <dbReference type="Proteomes" id="UP001597472"/>
    </source>
</evidence>
<feature type="chain" id="PRO_5046087472" evidence="1">
    <location>
        <begin position="31"/>
        <end position="84"/>
    </location>
</feature>
<organism evidence="2 3">
    <name type="scientific">Bizionia sediminis</name>
    <dbReference type="NCBI Taxonomy" id="1737064"/>
    <lineage>
        <taxon>Bacteria</taxon>
        <taxon>Pseudomonadati</taxon>
        <taxon>Bacteroidota</taxon>
        <taxon>Flavobacteriia</taxon>
        <taxon>Flavobacteriales</taxon>
        <taxon>Flavobacteriaceae</taxon>
        <taxon>Bizionia</taxon>
    </lineage>
</organism>
<gene>
    <name evidence="2" type="ORF">ACFSQP_08525</name>
</gene>
<reference evidence="3" key="1">
    <citation type="journal article" date="2019" name="Int. J. Syst. Evol. Microbiol.">
        <title>The Global Catalogue of Microorganisms (GCM) 10K type strain sequencing project: providing services to taxonomists for standard genome sequencing and annotation.</title>
        <authorList>
            <consortium name="The Broad Institute Genomics Platform"/>
            <consortium name="The Broad Institute Genome Sequencing Center for Infectious Disease"/>
            <person name="Wu L."/>
            <person name="Ma J."/>
        </authorList>
    </citation>
    <scope>NUCLEOTIDE SEQUENCE [LARGE SCALE GENOMIC DNA]</scope>
    <source>
        <strain evidence="3">KCTC 42587</strain>
    </source>
</reference>
<comment type="caution">
    <text evidence="2">The sequence shown here is derived from an EMBL/GenBank/DDBJ whole genome shotgun (WGS) entry which is preliminary data.</text>
</comment>
<keyword evidence="3" id="KW-1185">Reference proteome</keyword>
<dbReference type="Proteomes" id="UP001597472">
    <property type="component" value="Unassembled WGS sequence"/>
</dbReference>
<evidence type="ECO:0000256" key="1">
    <source>
        <dbReference type="SAM" id="SignalP"/>
    </source>
</evidence>
<name>A0ABW5KTZ5_9FLAO</name>
<sequence length="84" mass="9309">MKKSQKFLNSVIAVIAFAVILVVSTTSVFANDTKSNEDVYFQKEPCGQTYSINIPGCLYNGTYSGWCSAEEWSVFYNNVVDSCS</sequence>
<feature type="signal peptide" evidence="1">
    <location>
        <begin position="1"/>
        <end position="30"/>
    </location>
</feature>
<proteinExistence type="predicted"/>
<dbReference type="EMBL" id="JBHULS010000003">
    <property type="protein sequence ID" value="MFD2551859.1"/>
    <property type="molecule type" value="Genomic_DNA"/>
</dbReference>
<evidence type="ECO:0000313" key="2">
    <source>
        <dbReference type="EMBL" id="MFD2551859.1"/>
    </source>
</evidence>
<protein>
    <submittedName>
        <fullName evidence="2">Uncharacterized protein</fullName>
    </submittedName>
</protein>
<accession>A0ABW5KTZ5</accession>